<reference evidence="9 11" key="2">
    <citation type="submission" date="2017-08" db="EMBL/GenBank/DDBJ databases">
        <title>Burning lignite coal seam in the remote Altai Mountains harbors a hydrogen-driven thermophilic microbial community.</title>
        <authorList>
            <person name="Kadnikov V.V."/>
            <person name="Mardanov A.V."/>
            <person name="Ivasenko D."/>
            <person name="Beletsky A.V."/>
            <person name="Karnachuk O.V."/>
            <person name="Ravin N.V."/>
        </authorList>
    </citation>
    <scope>NUCLEOTIDE SEQUENCE [LARGE SCALE GENOMIC DNA]</scope>
    <source>
        <strain evidence="9">AL33</strain>
    </source>
</reference>
<dbReference type="STRING" id="1484.SA87_02170"/>
<reference evidence="8 10" key="1">
    <citation type="submission" date="2015-09" db="EMBL/GenBank/DDBJ databases">
        <title>Draft genome sequence of Hydrogenibacillus schlegelii DSM 2000.</title>
        <authorList>
            <person name="Hemp J."/>
        </authorList>
    </citation>
    <scope>NUCLEOTIDE SEQUENCE [LARGE SCALE GENOMIC DNA]</scope>
    <source>
        <strain evidence="8 10">MA 48</strain>
    </source>
</reference>
<dbReference type="NCBIfam" id="TIGR01308">
    <property type="entry name" value="rpmD_bact"/>
    <property type="match status" value="1"/>
</dbReference>
<dbReference type="HAMAP" id="MF_01371_B">
    <property type="entry name" value="Ribosomal_uL30_B"/>
    <property type="match status" value="1"/>
</dbReference>
<dbReference type="PANTHER" id="PTHR15892:SF2">
    <property type="entry name" value="LARGE RIBOSOMAL SUBUNIT PROTEIN UL30M"/>
    <property type="match status" value="1"/>
</dbReference>
<evidence type="ECO:0000256" key="1">
    <source>
        <dbReference type="ARBA" id="ARBA00007594"/>
    </source>
</evidence>
<dbReference type="Pfam" id="PF00327">
    <property type="entry name" value="Ribosomal_L30"/>
    <property type="match status" value="1"/>
</dbReference>
<dbReference type="Gene3D" id="3.30.1390.20">
    <property type="entry name" value="Ribosomal protein L30, ferredoxin-like fold domain"/>
    <property type="match status" value="1"/>
</dbReference>
<name>A0A132N380_HYDSH</name>
<dbReference type="FunFam" id="3.30.1390.20:FF:000001">
    <property type="entry name" value="50S ribosomal protein L30"/>
    <property type="match status" value="1"/>
</dbReference>
<protein>
    <recommendedName>
        <fullName evidence="5">Large ribosomal subunit protein uL30</fullName>
    </recommendedName>
</protein>
<dbReference type="InterPro" id="IPR018038">
    <property type="entry name" value="Ribosomal_uL30_CS"/>
</dbReference>
<evidence type="ECO:0000313" key="8">
    <source>
        <dbReference type="EMBL" id="OAR04437.1"/>
    </source>
</evidence>
<dbReference type="EMBL" id="PEBV01000021">
    <property type="protein sequence ID" value="PTQ52839.1"/>
    <property type="molecule type" value="Genomic_DNA"/>
</dbReference>
<proteinExistence type="inferred from homology"/>
<organism evidence="9 11">
    <name type="scientific">Hydrogenibacillus schlegelii</name>
    <name type="common">Bacillus schlegelii</name>
    <dbReference type="NCBI Taxonomy" id="1484"/>
    <lineage>
        <taxon>Bacteria</taxon>
        <taxon>Bacillati</taxon>
        <taxon>Bacillota</taxon>
        <taxon>Bacilli</taxon>
        <taxon>Bacillales</taxon>
        <taxon>Bacillales Family X. Incertae Sedis</taxon>
        <taxon>Hydrogenibacillus</taxon>
    </lineage>
</organism>
<dbReference type="EMBL" id="JXBB01000016">
    <property type="protein sequence ID" value="OAR04437.1"/>
    <property type="molecule type" value="Genomic_DNA"/>
</dbReference>
<sequence length="73" mass="7905">MAKIVVTLKRSPIGRPEDQKRTVRALGLRKLHQSVVHDDTPSIRGMIAKVAHLVEVRPAEAATAEAAKGGQSR</sequence>
<evidence type="ECO:0000313" key="11">
    <source>
        <dbReference type="Proteomes" id="UP000244180"/>
    </source>
</evidence>
<dbReference type="Proteomes" id="UP000243024">
    <property type="component" value="Unassembled WGS sequence"/>
</dbReference>
<dbReference type="Proteomes" id="UP000244180">
    <property type="component" value="Unassembled WGS sequence"/>
</dbReference>
<dbReference type="GO" id="GO:0022625">
    <property type="term" value="C:cytosolic large ribosomal subunit"/>
    <property type="evidence" value="ECO:0007669"/>
    <property type="project" value="TreeGrafter"/>
</dbReference>
<accession>A0A132N380</accession>
<dbReference type="InterPro" id="IPR036919">
    <property type="entry name" value="Ribo_uL30_ferredoxin-like_sf"/>
</dbReference>
<evidence type="ECO:0000256" key="3">
    <source>
        <dbReference type="ARBA" id="ARBA00022980"/>
    </source>
</evidence>
<gene>
    <name evidence="5" type="primary">rpmD</name>
    <name evidence="9" type="ORF">HSCHL_2618</name>
    <name evidence="8" type="ORF">SA87_02170</name>
</gene>
<comment type="subunit">
    <text evidence="2 5">Part of the 50S ribosomal subunit.</text>
</comment>
<evidence type="ECO:0000256" key="4">
    <source>
        <dbReference type="ARBA" id="ARBA00023274"/>
    </source>
</evidence>
<evidence type="ECO:0000313" key="9">
    <source>
        <dbReference type="EMBL" id="PTQ52839.1"/>
    </source>
</evidence>
<dbReference type="GO" id="GO:0006412">
    <property type="term" value="P:translation"/>
    <property type="evidence" value="ECO:0007669"/>
    <property type="project" value="UniProtKB-UniRule"/>
</dbReference>
<dbReference type="OrthoDB" id="9812790at2"/>
<comment type="similarity">
    <text evidence="1 5 6">Belongs to the universal ribosomal protein uL30 family.</text>
</comment>
<dbReference type="GO" id="GO:0003735">
    <property type="term" value="F:structural constituent of ribosome"/>
    <property type="evidence" value="ECO:0007669"/>
    <property type="project" value="InterPro"/>
</dbReference>
<comment type="caution">
    <text evidence="9">The sequence shown here is derived from an EMBL/GenBank/DDBJ whole genome shotgun (WGS) entry which is preliminary data.</text>
</comment>
<evidence type="ECO:0000256" key="5">
    <source>
        <dbReference type="HAMAP-Rule" id="MF_01371"/>
    </source>
</evidence>
<dbReference type="RefSeq" id="WP_066200692.1">
    <property type="nucleotide sequence ID" value="NZ_CBCSAS010000025.1"/>
</dbReference>
<feature type="domain" description="Large ribosomal subunit protein uL30-like ferredoxin-like fold" evidence="7">
    <location>
        <begin position="5"/>
        <end position="54"/>
    </location>
</feature>
<dbReference type="PANTHER" id="PTHR15892">
    <property type="entry name" value="MITOCHONDRIAL RIBOSOMAL PROTEIN L30"/>
    <property type="match status" value="1"/>
</dbReference>
<evidence type="ECO:0000259" key="7">
    <source>
        <dbReference type="Pfam" id="PF00327"/>
    </source>
</evidence>
<keyword evidence="4 5" id="KW-0687">Ribonucleoprotein</keyword>
<dbReference type="InterPro" id="IPR005996">
    <property type="entry name" value="Ribosomal_uL30_bac-type"/>
</dbReference>
<dbReference type="SUPFAM" id="SSF55129">
    <property type="entry name" value="Ribosomal protein L30p/L7e"/>
    <property type="match status" value="1"/>
</dbReference>
<dbReference type="InterPro" id="IPR016082">
    <property type="entry name" value="Ribosomal_uL30_ferredoxin-like"/>
</dbReference>
<evidence type="ECO:0000256" key="6">
    <source>
        <dbReference type="RuleBase" id="RU003734"/>
    </source>
</evidence>
<dbReference type="PROSITE" id="PS00634">
    <property type="entry name" value="RIBOSOMAL_L30"/>
    <property type="match status" value="1"/>
</dbReference>
<dbReference type="CDD" id="cd01658">
    <property type="entry name" value="Ribosomal_L30"/>
    <property type="match status" value="1"/>
</dbReference>
<dbReference type="AlphaFoldDB" id="A0A132N380"/>
<keyword evidence="3 5" id="KW-0689">Ribosomal protein</keyword>
<evidence type="ECO:0000313" key="10">
    <source>
        <dbReference type="Proteomes" id="UP000243024"/>
    </source>
</evidence>
<evidence type="ECO:0000256" key="2">
    <source>
        <dbReference type="ARBA" id="ARBA00011838"/>
    </source>
</evidence>
<keyword evidence="10" id="KW-1185">Reference proteome</keyword>